<dbReference type="AlphaFoldDB" id="A0A182UQ64"/>
<dbReference type="Proteomes" id="UP000075903">
    <property type="component" value="Unassembled WGS sequence"/>
</dbReference>
<dbReference type="EnsemblMetazoa" id="AMEM001735-RA">
    <property type="protein sequence ID" value="AMEM001735-PA"/>
    <property type="gene ID" value="AMEM001735"/>
</dbReference>
<keyword evidence="2" id="KW-1185">Reference proteome</keyword>
<name>A0A182UQ64_ANOME</name>
<dbReference type="VEuPathDB" id="VectorBase:AMEM001735"/>
<organism evidence="1 2">
    <name type="scientific">Anopheles merus</name>
    <name type="common">Mosquito</name>
    <dbReference type="NCBI Taxonomy" id="30066"/>
    <lineage>
        <taxon>Eukaryota</taxon>
        <taxon>Metazoa</taxon>
        <taxon>Ecdysozoa</taxon>
        <taxon>Arthropoda</taxon>
        <taxon>Hexapoda</taxon>
        <taxon>Insecta</taxon>
        <taxon>Pterygota</taxon>
        <taxon>Neoptera</taxon>
        <taxon>Endopterygota</taxon>
        <taxon>Diptera</taxon>
        <taxon>Nematocera</taxon>
        <taxon>Culicoidea</taxon>
        <taxon>Culicidae</taxon>
        <taxon>Anophelinae</taxon>
        <taxon>Anopheles</taxon>
    </lineage>
</organism>
<reference evidence="1" key="1">
    <citation type="submission" date="2020-05" db="UniProtKB">
        <authorList>
            <consortium name="EnsemblMetazoa"/>
        </authorList>
    </citation>
    <scope>IDENTIFICATION</scope>
    <source>
        <strain evidence="1">MAF</strain>
    </source>
</reference>
<evidence type="ECO:0000313" key="2">
    <source>
        <dbReference type="Proteomes" id="UP000075903"/>
    </source>
</evidence>
<sequence>MEGNIQLAEGKGDAGVVAEFGEFAAMMSFRFVLAKMASGIERPGPFEFGPFRAADAWSQARARTSDTDGGYAALVNDRVERISASTGWVLPTTAGTTTGTDGP</sequence>
<proteinExistence type="predicted"/>
<protein>
    <submittedName>
        <fullName evidence="1">Uncharacterized protein</fullName>
    </submittedName>
</protein>
<evidence type="ECO:0000313" key="1">
    <source>
        <dbReference type="EnsemblMetazoa" id="AMEM001735-PA"/>
    </source>
</evidence>
<accession>A0A182UQ64</accession>